<dbReference type="InterPro" id="IPR012859">
    <property type="entry name" value="Pilin_N_archaeal"/>
</dbReference>
<dbReference type="AlphaFoldDB" id="A0AAV3TAS0"/>
<feature type="compositionally biased region" description="Low complexity" evidence="1">
    <location>
        <begin position="53"/>
        <end position="68"/>
    </location>
</feature>
<dbReference type="RefSeq" id="WP_343773388.1">
    <property type="nucleotide sequence ID" value="NZ_BAAADV010000002.1"/>
</dbReference>
<evidence type="ECO:0000313" key="4">
    <source>
        <dbReference type="EMBL" id="GAA0670119.1"/>
    </source>
</evidence>
<feature type="region of interest" description="Disordered" evidence="1">
    <location>
        <begin position="48"/>
        <end position="81"/>
    </location>
</feature>
<dbReference type="Pfam" id="PF07790">
    <property type="entry name" value="Pilin_N"/>
    <property type="match status" value="1"/>
</dbReference>
<evidence type="ECO:0000313" key="5">
    <source>
        <dbReference type="Proteomes" id="UP001500420"/>
    </source>
</evidence>
<keyword evidence="2" id="KW-1133">Transmembrane helix</keyword>
<organism evidence="4 5">
    <name type="scientific">Natronoarchaeum mannanilyticum</name>
    <dbReference type="NCBI Taxonomy" id="926360"/>
    <lineage>
        <taxon>Archaea</taxon>
        <taxon>Methanobacteriati</taxon>
        <taxon>Methanobacteriota</taxon>
        <taxon>Stenosarchaea group</taxon>
        <taxon>Halobacteria</taxon>
        <taxon>Halobacteriales</taxon>
        <taxon>Natronoarchaeaceae</taxon>
    </lineage>
</organism>
<name>A0AAV3TAS0_9EURY</name>
<keyword evidence="2" id="KW-0472">Membrane</keyword>
<accession>A0AAV3TAS0</accession>
<feature type="transmembrane region" description="Helical" evidence="2">
    <location>
        <begin position="12"/>
        <end position="38"/>
    </location>
</feature>
<evidence type="ECO:0000256" key="2">
    <source>
        <dbReference type="SAM" id="Phobius"/>
    </source>
</evidence>
<feature type="compositionally biased region" description="Low complexity" evidence="1">
    <location>
        <begin position="106"/>
        <end position="118"/>
    </location>
</feature>
<reference evidence="4 5" key="1">
    <citation type="journal article" date="2019" name="Int. J. Syst. Evol. Microbiol.">
        <title>The Global Catalogue of Microorganisms (GCM) 10K type strain sequencing project: providing services to taxonomists for standard genome sequencing and annotation.</title>
        <authorList>
            <consortium name="The Broad Institute Genomics Platform"/>
            <consortium name="The Broad Institute Genome Sequencing Center for Infectious Disease"/>
            <person name="Wu L."/>
            <person name="Ma J."/>
        </authorList>
    </citation>
    <scope>NUCLEOTIDE SEQUENCE [LARGE SCALE GENOMIC DNA]</scope>
    <source>
        <strain evidence="4 5">JCM 16328</strain>
    </source>
</reference>
<gene>
    <name evidence="4" type="ORF">GCM10009020_15250</name>
</gene>
<feature type="compositionally biased region" description="Low complexity" evidence="1">
    <location>
        <begin position="133"/>
        <end position="151"/>
    </location>
</feature>
<keyword evidence="5" id="KW-1185">Reference proteome</keyword>
<protein>
    <recommendedName>
        <fullName evidence="3">Archaeal Type IV pilin N-terminal domain-containing protein</fullName>
    </recommendedName>
</protein>
<evidence type="ECO:0000259" key="3">
    <source>
        <dbReference type="Pfam" id="PF07790"/>
    </source>
</evidence>
<sequence length="160" mass="16326">MDLKQLFADDDAVSPVIGVILMVAITVILAAVIGAFVLDIGGSQEATPQASWSYSYDDGGNGWDDSSGTPDDSFTVSHEGGDDIDASSLTFQYDGSAIADTDLEWSSGSAPSGTISSGWSATVEEDGTNDVISSSGGSVSVVWESSSGDSSQVLTEGEIP</sequence>
<feature type="domain" description="Archaeal Type IV pilin N-terminal" evidence="3">
    <location>
        <begin position="11"/>
        <end position="96"/>
    </location>
</feature>
<dbReference type="PANTHER" id="PTHR38138">
    <property type="entry name" value="VNG6441H"/>
    <property type="match status" value="1"/>
</dbReference>
<dbReference type="EMBL" id="BAAADV010000002">
    <property type="protein sequence ID" value="GAA0670119.1"/>
    <property type="molecule type" value="Genomic_DNA"/>
</dbReference>
<comment type="caution">
    <text evidence="4">The sequence shown here is derived from an EMBL/GenBank/DDBJ whole genome shotgun (WGS) entry which is preliminary data.</text>
</comment>
<proteinExistence type="predicted"/>
<dbReference type="NCBIfam" id="TIGR02537">
    <property type="entry name" value="arch_flag_Nterm"/>
    <property type="match status" value="1"/>
</dbReference>
<dbReference type="PANTHER" id="PTHR38138:SF1">
    <property type="entry name" value="ARCHAEAL TYPE IV PILIN N-TERMINAL DOMAIN-CONTAINING PROTEIN"/>
    <property type="match status" value="1"/>
</dbReference>
<dbReference type="Proteomes" id="UP001500420">
    <property type="component" value="Unassembled WGS sequence"/>
</dbReference>
<dbReference type="InterPro" id="IPR013373">
    <property type="entry name" value="Flagellin/pilin_N_arc"/>
</dbReference>
<evidence type="ECO:0000256" key="1">
    <source>
        <dbReference type="SAM" id="MobiDB-lite"/>
    </source>
</evidence>
<feature type="region of interest" description="Disordered" evidence="1">
    <location>
        <begin position="102"/>
        <end position="160"/>
    </location>
</feature>
<keyword evidence="2" id="KW-0812">Transmembrane</keyword>